<dbReference type="PROSITE" id="PS51176">
    <property type="entry name" value="PDH_ADH"/>
    <property type="match status" value="1"/>
</dbReference>
<dbReference type="PANTHER" id="PTHR43207:SF4">
    <property type="entry name" value="AROGENATE DEHYDROGENASE 2, CHLOROPLASTIC"/>
    <property type="match status" value="1"/>
</dbReference>
<sequence length="245" mass="27077">MKIGIYGLGRFGSFWASTLSRVADVQAYSRSSSAPEGVLFVSEENVCKSDLLFLCNSISSVGEVCDRIAPFLKEGMIVADTCSVKVHPLETMKKRLPASVQILGTHPMFGPDSGRNGVAGLPVALCPERIDDGSLKTVLDLFTSLGLRIETLTAKDHDREAAYSQGITHFIGRTLDLLNLEPSRISTTGYEDLLDIVQQTCNDKWQLFVDLQKFNPYTEEMRKKLHSSIEEMLVKLDSIESIGEK</sequence>
<name>A0A841RBL1_9SPIO</name>
<dbReference type="RefSeq" id="WP_184746884.1">
    <property type="nucleotide sequence ID" value="NZ_JACHGJ010000003.1"/>
</dbReference>
<evidence type="ECO:0000256" key="1">
    <source>
        <dbReference type="ARBA" id="ARBA00023002"/>
    </source>
</evidence>
<dbReference type="PANTHER" id="PTHR43207">
    <property type="entry name" value="AROGENATE DEHYDROGENASE-RELATED"/>
    <property type="match status" value="1"/>
</dbReference>
<dbReference type="AlphaFoldDB" id="A0A841RBL1"/>
<dbReference type="InterPro" id="IPR045011">
    <property type="entry name" value="TYRAAT1/2"/>
</dbReference>
<comment type="caution">
    <text evidence="3">The sequence shown here is derived from an EMBL/GenBank/DDBJ whole genome shotgun (WGS) entry which is preliminary data.</text>
</comment>
<keyword evidence="1" id="KW-0560">Oxidoreductase</keyword>
<dbReference type="InterPro" id="IPR008927">
    <property type="entry name" value="6-PGluconate_DH-like_C_sf"/>
</dbReference>
<gene>
    <name evidence="3" type="ORF">HNR50_002290</name>
</gene>
<dbReference type="Pfam" id="PF02153">
    <property type="entry name" value="PDH_N"/>
    <property type="match status" value="1"/>
</dbReference>
<dbReference type="InterPro" id="IPR003099">
    <property type="entry name" value="Prephen_DH"/>
</dbReference>
<reference evidence="3 4" key="1">
    <citation type="submission" date="2020-08" db="EMBL/GenBank/DDBJ databases">
        <title>Genomic Encyclopedia of Type Strains, Phase IV (KMG-IV): sequencing the most valuable type-strain genomes for metagenomic binning, comparative biology and taxonomic classification.</title>
        <authorList>
            <person name="Goeker M."/>
        </authorList>
    </citation>
    <scope>NUCLEOTIDE SEQUENCE [LARGE SCALE GENOMIC DNA]</scope>
    <source>
        <strain evidence="3 4">DSM 2461</strain>
    </source>
</reference>
<evidence type="ECO:0000259" key="2">
    <source>
        <dbReference type="PROSITE" id="PS51176"/>
    </source>
</evidence>
<evidence type="ECO:0000313" key="4">
    <source>
        <dbReference type="Proteomes" id="UP000587760"/>
    </source>
</evidence>
<dbReference type="GO" id="GO:0004665">
    <property type="term" value="F:prephenate dehydrogenase (NADP+) activity"/>
    <property type="evidence" value="ECO:0007669"/>
    <property type="project" value="InterPro"/>
</dbReference>
<organism evidence="3 4">
    <name type="scientific">Spirochaeta isovalerica</name>
    <dbReference type="NCBI Taxonomy" id="150"/>
    <lineage>
        <taxon>Bacteria</taxon>
        <taxon>Pseudomonadati</taxon>
        <taxon>Spirochaetota</taxon>
        <taxon>Spirochaetia</taxon>
        <taxon>Spirochaetales</taxon>
        <taxon>Spirochaetaceae</taxon>
        <taxon>Spirochaeta</taxon>
    </lineage>
</organism>
<dbReference type="Pfam" id="PF26213">
    <property type="entry name" value="TYRAAT1_C"/>
    <property type="match status" value="1"/>
</dbReference>
<dbReference type="InterPro" id="IPR059064">
    <property type="entry name" value="TYRAAT2_C"/>
</dbReference>
<evidence type="ECO:0000313" key="3">
    <source>
        <dbReference type="EMBL" id="MBB6480627.1"/>
    </source>
</evidence>
<dbReference type="GO" id="GO:0033730">
    <property type="term" value="F:arogenate dehydrogenase (NADP+) activity"/>
    <property type="evidence" value="ECO:0007669"/>
    <property type="project" value="InterPro"/>
</dbReference>
<dbReference type="InterPro" id="IPR036291">
    <property type="entry name" value="NAD(P)-bd_dom_sf"/>
</dbReference>
<proteinExistence type="predicted"/>
<dbReference type="EMBL" id="JACHGJ010000003">
    <property type="protein sequence ID" value="MBB6480627.1"/>
    <property type="molecule type" value="Genomic_DNA"/>
</dbReference>
<dbReference type="SUPFAM" id="SSF51735">
    <property type="entry name" value="NAD(P)-binding Rossmann-fold domains"/>
    <property type="match status" value="1"/>
</dbReference>
<dbReference type="Gene3D" id="3.40.50.720">
    <property type="entry name" value="NAD(P)-binding Rossmann-like Domain"/>
    <property type="match status" value="1"/>
</dbReference>
<protein>
    <submittedName>
        <fullName evidence="3">Prephenate dehydrogenase</fullName>
    </submittedName>
</protein>
<dbReference type="GO" id="GO:0008977">
    <property type="term" value="F:prephenate dehydrogenase (NAD+) activity"/>
    <property type="evidence" value="ECO:0007669"/>
    <property type="project" value="InterPro"/>
</dbReference>
<dbReference type="Proteomes" id="UP000587760">
    <property type="component" value="Unassembled WGS sequence"/>
</dbReference>
<dbReference type="Gene3D" id="1.10.3660.10">
    <property type="entry name" value="6-phosphogluconate dehydrogenase C-terminal like domain"/>
    <property type="match status" value="1"/>
</dbReference>
<dbReference type="SUPFAM" id="SSF48179">
    <property type="entry name" value="6-phosphogluconate dehydrogenase C-terminal domain-like"/>
    <property type="match status" value="1"/>
</dbReference>
<keyword evidence="4" id="KW-1185">Reference proteome</keyword>
<dbReference type="GO" id="GO:0006571">
    <property type="term" value="P:tyrosine biosynthetic process"/>
    <property type="evidence" value="ECO:0007669"/>
    <property type="project" value="InterPro"/>
</dbReference>
<dbReference type="InterPro" id="IPR046826">
    <property type="entry name" value="PDH_N"/>
</dbReference>
<feature type="domain" description="Prephenate/arogenate dehydrogenase" evidence="2">
    <location>
        <begin position="1"/>
        <end position="245"/>
    </location>
</feature>
<accession>A0A841RBL1</accession>
<dbReference type="GO" id="GO:0070403">
    <property type="term" value="F:NAD+ binding"/>
    <property type="evidence" value="ECO:0007669"/>
    <property type="project" value="InterPro"/>
</dbReference>